<dbReference type="InterPro" id="IPR038765">
    <property type="entry name" value="Papain-like_cys_pep_sf"/>
</dbReference>
<dbReference type="WBParaSite" id="jg2932">
    <property type="protein sequence ID" value="jg2932"/>
    <property type="gene ID" value="jg2932"/>
</dbReference>
<evidence type="ECO:0000256" key="2">
    <source>
        <dbReference type="ARBA" id="ARBA00022670"/>
    </source>
</evidence>
<dbReference type="AlphaFoldDB" id="A0A915E539"/>
<keyword evidence="2" id="KW-0645">Protease</keyword>
<proteinExistence type="inferred from homology"/>
<accession>A0A915E539</accession>
<name>A0A915E539_9BILA</name>
<comment type="similarity">
    <text evidence="1">Belongs to the peptidase C48 family.</text>
</comment>
<dbReference type="InterPro" id="IPR003653">
    <property type="entry name" value="Peptidase_C48_C"/>
</dbReference>
<dbReference type="Pfam" id="PF02902">
    <property type="entry name" value="Peptidase_C48"/>
    <property type="match status" value="1"/>
</dbReference>
<dbReference type="Proteomes" id="UP000887574">
    <property type="component" value="Unplaced"/>
</dbReference>
<dbReference type="SUPFAM" id="SSF54001">
    <property type="entry name" value="Cysteine proteinases"/>
    <property type="match status" value="1"/>
</dbReference>
<evidence type="ECO:0000256" key="3">
    <source>
        <dbReference type="ARBA" id="ARBA00022801"/>
    </source>
</evidence>
<sequence length="140" mass="16060">MPKVKFLQSIALNLGRIPVFKASEKSPKAVLNWVKNEEIFAFELLLIPIFVRVTGHEWYTFSAKNVRDVIIQVVNNNKERLVYYDSLLGDGTVYSNLIKHFLQEYAIEYGYEALEPGNCIAFCPKDITRQTNTFDCGAFT</sequence>
<feature type="domain" description="Ubiquitin-like protease family profile" evidence="4">
    <location>
        <begin position="1"/>
        <end position="140"/>
    </location>
</feature>
<dbReference type="PROSITE" id="PS50600">
    <property type="entry name" value="ULP_PROTEASE"/>
    <property type="match status" value="1"/>
</dbReference>
<organism evidence="5 6">
    <name type="scientific">Ditylenchus dipsaci</name>
    <dbReference type="NCBI Taxonomy" id="166011"/>
    <lineage>
        <taxon>Eukaryota</taxon>
        <taxon>Metazoa</taxon>
        <taxon>Ecdysozoa</taxon>
        <taxon>Nematoda</taxon>
        <taxon>Chromadorea</taxon>
        <taxon>Rhabditida</taxon>
        <taxon>Tylenchina</taxon>
        <taxon>Tylenchomorpha</taxon>
        <taxon>Sphaerularioidea</taxon>
        <taxon>Anguinidae</taxon>
        <taxon>Anguininae</taxon>
        <taxon>Ditylenchus</taxon>
    </lineage>
</organism>
<dbReference type="GO" id="GO:0008234">
    <property type="term" value="F:cysteine-type peptidase activity"/>
    <property type="evidence" value="ECO:0007669"/>
    <property type="project" value="InterPro"/>
</dbReference>
<evidence type="ECO:0000313" key="5">
    <source>
        <dbReference type="Proteomes" id="UP000887574"/>
    </source>
</evidence>
<reference evidence="6" key="1">
    <citation type="submission" date="2022-11" db="UniProtKB">
        <authorList>
            <consortium name="WormBaseParasite"/>
        </authorList>
    </citation>
    <scope>IDENTIFICATION</scope>
</reference>
<evidence type="ECO:0000313" key="6">
    <source>
        <dbReference type="WBParaSite" id="jg2932"/>
    </source>
</evidence>
<protein>
    <submittedName>
        <fullName evidence="6">Ubiquitin-like protease family profile domain-containing protein</fullName>
    </submittedName>
</protein>
<dbReference type="GO" id="GO:0006508">
    <property type="term" value="P:proteolysis"/>
    <property type="evidence" value="ECO:0007669"/>
    <property type="project" value="UniProtKB-KW"/>
</dbReference>
<keyword evidence="5" id="KW-1185">Reference proteome</keyword>
<keyword evidence="3" id="KW-0378">Hydrolase</keyword>
<dbReference type="Gene3D" id="3.40.395.10">
    <property type="entry name" value="Adenoviral Proteinase, Chain A"/>
    <property type="match status" value="1"/>
</dbReference>
<evidence type="ECO:0000256" key="1">
    <source>
        <dbReference type="ARBA" id="ARBA00005234"/>
    </source>
</evidence>
<evidence type="ECO:0000259" key="4">
    <source>
        <dbReference type="PROSITE" id="PS50600"/>
    </source>
</evidence>